<evidence type="ECO:0008006" key="4">
    <source>
        <dbReference type="Google" id="ProtNLM"/>
    </source>
</evidence>
<sequence length="197" mass="21851">MSLNLEKQMRFYGAYHHNKVNIGIHVVCVPLILFTTIVIFTNTPSVPLPAWLTIPNLPLNLASFFLVIYATTYLLMEPVAGAMLTPVLVAATAYGNYLTSTYGMTANKWAVGVFLVSWIAQFVGHGKYEGRAPALFDNIAQAFVLAPFFVFFEGLFALGYRPELKKRIDLAVEDEIRKFREKNDQAANGHANGGKTS</sequence>
<gene>
    <name evidence="2" type="ORF">GRF29_77g364229</name>
</gene>
<dbReference type="PANTHER" id="PTHR28026:SF9">
    <property type="entry name" value="2-HYDROXY-PALMITIC ACID DIOXYGENASE MPO1"/>
    <property type="match status" value="1"/>
</dbReference>
<protein>
    <recommendedName>
        <fullName evidence="4">DUF962-domain-containing protein</fullName>
    </recommendedName>
</protein>
<dbReference type="Pfam" id="PF06127">
    <property type="entry name" value="Mpo1-like"/>
    <property type="match status" value="1"/>
</dbReference>
<reference evidence="2 3" key="1">
    <citation type="submission" date="2021-02" db="EMBL/GenBank/DDBJ databases">
        <title>Genome assembly of Pseudopithomyces chartarum.</title>
        <authorList>
            <person name="Jauregui R."/>
            <person name="Singh J."/>
            <person name="Voisey C."/>
        </authorList>
    </citation>
    <scope>NUCLEOTIDE SEQUENCE [LARGE SCALE GENOMIC DNA]</scope>
    <source>
        <strain evidence="2 3">AGR01</strain>
    </source>
</reference>
<keyword evidence="3" id="KW-1185">Reference proteome</keyword>
<feature type="transmembrane region" description="Helical" evidence="1">
    <location>
        <begin position="20"/>
        <end position="41"/>
    </location>
</feature>
<evidence type="ECO:0000313" key="3">
    <source>
        <dbReference type="Proteomes" id="UP001280581"/>
    </source>
</evidence>
<feature type="transmembrane region" description="Helical" evidence="1">
    <location>
        <begin position="139"/>
        <end position="160"/>
    </location>
</feature>
<dbReference type="GO" id="GO:0046521">
    <property type="term" value="P:sphingoid catabolic process"/>
    <property type="evidence" value="ECO:0007669"/>
    <property type="project" value="TreeGrafter"/>
</dbReference>
<keyword evidence="1" id="KW-0472">Membrane</keyword>
<accession>A0AAN6LX13</accession>
<proteinExistence type="predicted"/>
<dbReference type="EMBL" id="WVTA01000007">
    <property type="protein sequence ID" value="KAK3208333.1"/>
    <property type="molecule type" value="Genomic_DNA"/>
</dbReference>
<comment type="caution">
    <text evidence="2">The sequence shown here is derived from an EMBL/GenBank/DDBJ whole genome shotgun (WGS) entry which is preliminary data.</text>
</comment>
<dbReference type="GO" id="GO:0016020">
    <property type="term" value="C:membrane"/>
    <property type="evidence" value="ECO:0007669"/>
    <property type="project" value="GOC"/>
</dbReference>
<evidence type="ECO:0000313" key="2">
    <source>
        <dbReference type="EMBL" id="KAK3208333.1"/>
    </source>
</evidence>
<dbReference type="GO" id="GO:0005783">
    <property type="term" value="C:endoplasmic reticulum"/>
    <property type="evidence" value="ECO:0007669"/>
    <property type="project" value="TreeGrafter"/>
</dbReference>
<dbReference type="PANTHER" id="PTHR28026">
    <property type="entry name" value="DUF962 DOMAIN PROTEIN (AFU_ORTHOLOGUE AFUA_8G05310)"/>
    <property type="match status" value="1"/>
</dbReference>
<organism evidence="2 3">
    <name type="scientific">Pseudopithomyces chartarum</name>
    <dbReference type="NCBI Taxonomy" id="1892770"/>
    <lineage>
        <taxon>Eukaryota</taxon>
        <taxon>Fungi</taxon>
        <taxon>Dikarya</taxon>
        <taxon>Ascomycota</taxon>
        <taxon>Pezizomycotina</taxon>
        <taxon>Dothideomycetes</taxon>
        <taxon>Pleosporomycetidae</taxon>
        <taxon>Pleosporales</taxon>
        <taxon>Massarineae</taxon>
        <taxon>Didymosphaeriaceae</taxon>
        <taxon>Pseudopithomyces</taxon>
    </lineage>
</organism>
<name>A0AAN6LX13_9PLEO</name>
<evidence type="ECO:0000256" key="1">
    <source>
        <dbReference type="SAM" id="Phobius"/>
    </source>
</evidence>
<feature type="transmembrane region" description="Helical" evidence="1">
    <location>
        <begin position="106"/>
        <end position="124"/>
    </location>
</feature>
<keyword evidence="1" id="KW-0812">Transmembrane</keyword>
<dbReference type="InterPro" id="IPR009305">
    <property type="entry name" value="Mpo1-like"/>
</dbReference>
<feature type="transmembrane region" description="Helical" evidence="1">
    <location>
        <begin position="61"/>
        <end position="94"/>
    </location>
</feature>
<keyword evidence="1" id="KW-1133">Transmembrane helix</keyword>
<dbReference type="Proteomes" id="UP001280581">
    <property type="component" value="Unassembled WGS sequence"/>
</dbReference>
<dbReference type="AlphaFoldDB" id="A0AAN6LX13"/>